<proteinExistence type="predicted"/>
<dbReference type="EC" id="2.4.-.-" evidence="2"/>
<organism evidence="2 3">
    <name type="scientific">Pseudodesulfovibrio methanolicus</name>
    <dbReference type="NCBI Taxonomy" id="3126690"/>
    <lineage>
        <taxon>Bacteria</taxon>
        <taxon>Pseudomonadati</taxon>
        <taxon>Thermodesulfobacteriota</taxon>
        <taxon>Desulfovibrionia</taxon>
        <taxon>Desulfovibrionales</taxon>
        <taxon>Desulfovibrionaceae</taxon>
    </lineage>
</organism>
<feature type="domain" description="Spore protein YkvP/CgeB glycosyl transferase-like" evidence="1">
    <location>
        <begin position="168"/>
        <end position="243"/>
    </location>
</feature>
<name>A0ABZ2IXB9_9BACT</name>
<dbReference type="Pfam" id="PF13524">
    <property type="entry name" value="Glyco_trans_1_2"/>
    <property type="match status" value="1"/>
</dbReference>
<protein>
    <submittedName>
        <fullName evidence="2">Glycosyltransferase</fullName>
        <ecNumber evidence="2">2.4.-.-</ecNumber>
    </submittedName>
</protein>
<evidence type="ECO:0000313" key="2">
    <source>
        <dbReference type="EMBL" id="WWX21962.1"/>
    </source>
</evidence>
<sequence>MDYHDTFIYPSVYEDNAVLRLAKRLRYFSTEWSAAKRFSLVDGCFIATPLLADVVARAGMRPLEVPRQIYNGDNELHFKEATDATRGVVLYWTGVSLNQPQNEAILPALRRLKDRHGCRVVYDTDQKGEHDWIEYRTFDNETWPREMLLADIAFRWRDTSNLQHFKDPNKVLSYMAAGLPAVVHPTASEKLVVRDGETGFFVNTVDEFERVVTRLVLEPELRRKVGKAAHAEVWEKYSLKKHVECLRGHILHLLKEKR</sequence>
<dbReference type="RefSeq" id="WP_338667636.1">
    <property type="nucleotide sequence ID" value="NZ_CP146609.1"/>
</dbReference>
<evidence type="ECO:0000313" key="3">
    <source>
        <dbReference type="Proteomes" id="UP001385389"/>
    </source>
</evidence>
<dbReference type="GO" id="GO:0016757">
    <property type="term" value="F:glycosyltransferase activity"/>
    <property type="evidence" value="ECO:0007669"/>
    <property type="project" value="UniProtKB-KW"/>
</dbReference>
<keyword evidence="3" id="KW-1185">Reference proteome</keyword>
<accession>A0ABZ2IXB9</accession>
<keyword evidence="2" id="KW-0808">Transferase</keyword>
<reference evidence="2 3" key="1">
    <citation type="submission" date="2024-03" db="EMBL/GenBank/DDBJ databases">
        <title>Phenotype and Genome Characterization of a Sulfate-Reducing Bacterium Pseudodesulfovibrio sp. strain 5S69, isolated from Petroleum Reservoir in Tatarstan (Russia).</title>
        <authorList>
            <person name="Bidzhieva S.K."/>
            <person name="Kadnikov V."/>
            <person name="Tourova T.P."/>
            <person name="Samigullina S.R."/>
            <person name="Sokolova D.S."/>
            <person name="Poltaraus A.B."/>
            <person name="Avtukh A.N."/>
            <person name="Tereshina V.M."/>
            <person name="Mardanov A.V."/>
            <person name="Nazina T.N."/>
        </authorList>
    </citation>
    <scope>NUCLEOTIDE SEQUENCE [LARGE SCALE GENOMIC DNA]</scope>
    <source>
        <strain evidence="2 3">5S69</strain>
    </source>
</reference>
<dbReference type="SUPFAM" id="SSF53756">
    <property type="entry name" value="UDP-Glycosyltransferase/glycogen phosphorylase"/>
    <property type="match status" value="1"/>
</dbReference>
<dbReference type="EMBL" id="CP146609">
    <property type="protein sequence ID" value="WWX21962.1"/>
    <property type="molecule type" value="Genomic_DNA"/>
</dbReference>
<dbReference type="InterPro" id="IPR055259">
    <property type="entry name" value="YkvP/CgeB_Glyco_trans-like"/>
</dbReference>
<dbReference type="Proteomes" id="UP001385389">
    <property type="component" value="Chromosome"/>
</dbReference>
<gene>
    <name evidence="2" type="ORF">V8V93_16145</name>
</gene>
<keyword evidence="2" id="KW-0328">Glycosyltransferase</keyword>
<dbReference type="Gene3D" id="3.40.50.2000">
    <property type="entry name" value="Glycogen Phosphorylase B"/>
    <property type="match status" value="1"/>
</dbReference>
<evidence type="ECO:0000259" key="1">
    <source>
        <dbReference type="Pfam" id="PF13524"/>
    </source>
</evidence>